<evidence type="ECO:0000313" key="11">
    <source>
        <dbReference type="Proteomes" id="UP000295632"/>
    </source>
</evidence>
<comment type="similarity">
    <text evidence="2">Belongs to the CpsC/CapA family.</text>
</comment>
<accession>A0A4V3D544</accession>
<feature type="domain" description="Tyrosine-protein kinase G-rich" evidence="9">
    <location>
        <begin position="150"/>
        <end position="193"/>
    </location>
</feature>
<dbReference type="InterPro" id="IPR050445">
    <property type="entry name" value="Bact_polysacc_biosynth/exp"/>
</dbReference>
<dbReference type="OrthoDB" id="2360475at2"/>
<keyword evidence="3" id="KW-1003">Cell membrane</keyword>
<dbReference type="Pfam" id="PF02706">
    <property type="entry name" value="Wzz"/>
    <property type="match status" value="1"/>
</dbReference>
<keyword evidence="6 7" id="KW-0472">Membrane</keyword>
<dbReference type="Pfam" id="PF13807">
    <property type="entry name" value="GNVR"/>
    <property type="match status" value="1"/>
</dbReference>
<keyword evidence="11" id="KW-1185">Reference proteome</keyword>
<evidence type="ECO:0000256" key="4">
    <source>
        <dbReference type="ARBA" id="ARBA00022692"/>
    </source>
</evidence>
<comment type="caution">
    <text evidence="10">The sequence shown here is derived from an EMBL/GenBank/DDBJ whole genome shotgun (WGS) entry which is preliminary data.</text>
</comment>
<dbReference type="InterPro" id="IPR003856">
    <property type="entry name" value="LPS_length_determ_N"/>
</dbReference>
<dbReference type="GO" id="GO:0005886">
    <property type="term" value="C:plasma membrane"/>
    <property type="evidence" value="ECO:0007669"/>
    <property type="project" value="UniProtKB-SubCell"/>
</dbReference>
<dbReference type="PANTHER" id="PTHR32309:SF13">
    <property type="entry name" value="FERRIC ENTEROBACTIN TRANSPORT PROTEIN FEPE"/>
    <property type="match status" value="1"/>
</dbReference>
<feature type="transmembrane region" description="Helical" evidence="7">
    <location>
        <begin position="18"/>
        <end position="40"/>
    </location>
</feature>
<feature type="domain" description="Polysaccharide chain length determinant N-terminal" evidence="8">
    <location>
        <begin position="3"/>
        <end position="92"/>
    </location>
</feature>
<evidence type="ECO:0000256" key="2">
    <source>
        <dbReference type="ARBA" id="ARBA00006683"/>
    </source>
</evidence>
<evidence type="ECO:0000259" key="9">
    <source>
        <dbReference type="Pfam" id="PF13807"/>
    </source>
</evidence>
<dbReference type="InterPro" id="IPR032807">
    <property type="entry name" value="GNVR"/>
</dbReference>
<dbReference type="Proteomes" id="UP000295632">
    <property type="component" value="Unassembled WGS sequence"/>
</dbReference>
<protein>
    <submittedName>
        <fullName evidence="10">Capsular polysaccharide biosynthesis protein</fullName>
    </submittedName>
</protein>
<feature type="transmembrane region" description="Helical" evidence="7">
    <location>
        <begin position="172"/>
        <end position="194"/>
    </location>
</feature>
<dbReference type="AlphaFoldDB" id="A0A4V3D544"/>
<evidence type="ECO:0000313" key="10">
    <source>
        <dbReference type="EMBL" id="TDQ38657.1"/>
    </source>
</evidence>
<reference evidence="10 11" key="1">
    <citation type="submission" date="2019-03" db="EMBL/GenBank/DDBJ databases">
        <title>Genomic Encyclopedia of Type Strains, Phase IV (KMG-IV): sequencing the most valuable type-strain genomes for metagenomic binning, comparative biology and taxonomic classification.</title>
        <authorList>
            <person name="Goeker M."/>
        </authorList>
    </citation>
    <scope>NUCLEOTIDE SEQUENCE [LARGE SCALE GENOMIC DNA]</scope>
    <source>
        <strain evidence="10 11">DSM 28697</strain>
    </source>
</reference>
<comment type="subcellular location">
    <subcellularLocation>
        <location evidence="1">Cell membrane</location>
        <topology evidence="1">Multi-pass membrane protein</topology>
    </subcellularLocation>
</comment>
<evidence type="ECO:0000256" key="3">
    <source>
        <dbReference type="ARBA" id="ARBA00022475"/>
    </source>
</evidence>
<keyword evidence="5 7" id="KW-1133">Transmembrane helix</keyword>
<dbReference type="PANTHER" id="PTHR32309">
    <property type="entry name" value="TYROSINE-PROTEIN KINASE"/>
    <property type="match status" value="1"/>
</dbReference>
<evidence type="ECO:0000259" key="8">
    <source>
        <dbReference type="Pfam" id="PF02706"/>
    </source>
</evidence>
<gene>
    <name evidence="10" type="ORF">EV213_10925</name>
</gene>
<dbReference type="RefSeq" id="WP_133580715.1">
    <property type="nucleotide sequence ID" value="NZ_SNYJ01000009.1"/>
</dbReference>
<dbReference type="EMBL" id="SNYJ01000009">
    <property type="protein sequence ID" value="TDQ38657.1"/>
    <property type="molecule type" value="Genomic_DNA"/>
</dbReference>
<name>A0A4V3D544_9BACI</name>
<dbReference type="GO" id="GO:0004713">
    <property type="term" value="F:protein tyrosine kinase activity"/>
    <property type="evidence" value="ECO:0007669"/>
    <property type="project" value="TreeGrafter"/>
</dbReference>
<sequence>MEETISLRDLLDTLKKRLWLIVAITLAATGISAVISLFVLTPMYQSTAQILVNQQSETTQYDPNSIRTSLELINTYKVIIQSNTIVEPVAEQVGAGLTPDELSTKITVNSQENSQVVGISVEDADPVLAAAIANTTAVVFQETVPQLFGTNVENVSILSEAQVENDPVSPRIALNVAIAFVVGLMAGVGLAFLLEYFDNTLKTEEDIERHLELPVLGAVTQIDLEKEVAATPATTGRLTRKERQHYEQKAQ</sequence>
<evidence type="ECO:0000256" key="7">
    <source>
        <dbReference type="SAM" id="Phobius"/>
    </source>
</evidence>
<proteinExistence type="inferred from homology"/>
<evidence type="ECO:0000256" key="1">
    <source>
        <dbReference type="ARBA" id="ARBA00004651"/>
    </source>
</evidence>
<keyword evidence="4 7" id="KW-0812">Transmembrane</keyword>
<evidence type="ECO:0000256" key="6">
    <source>
        <dbReference type="ARBA" id="ARBA00023136"/>
    </source>
</evidence>
<organism evidence="10 11">
    <name type="scientific">Aureibacillus halotolerans</name>
    <dbReference type="NCBI Taxonomy" id="1508390"/>
    <lineage>
        <taxon>Bacteria</taxon>
        <taxon>Bacillati</taxon>
        <taxon>Bacillota</taxon>
        <taxon>Bacilli</taxon>
        <taxon>Bacillales</taxon>
        <taxon>Bacillaceae</taxon>
        <taxon>Aureibacillus</taxon>
    </lineage>
</organism>
<evidence type="ECO:0000256" key="5">
    <source>
        <dbReference type="ARBA" id="ARBA00022989"/>
    </source>
</evidence>